<keyword evidence="4" id="KW-1185">Reference proteome</keyword>
<evidence type="ECO:0000313" key="3">
    <source>
        <dbReference type="EMBL" id="CAD7272782.1"/>
    </source>
</evidence>
<dbReference type="InterPro" id="IPR001739">
    <property type="entry name" value="Methyl_CpG_DNA-bd"/>
</dbReference>
<feature type="region of interest" description="Disordered" evidence="1">
    <location>
        <begin position="233"/>
        <end position="271"/>
    </location>
</feature>
<organism evidence="3">
    <name type="scientific">Notodromas monacha</name>
    <dbReference type="NCBI Taxonomy" id="399045"/>
    <lineage>
        <taxon>Eukaryota</taxon>
        <taxon>Metazoa</taxon>
        <taxon>Ecdysozoa</taxon>
        <taxon>Arthropoda</taxon>
        <taxon>Crustacea</taxon>
        <taxon>Oligostraca</taxon>
        <taxon>Ostracoda</taxon>
        <taxon>Podocopa</taxon>
        <taxon>Podocopida</taxon>
        <taxon>Cypridocopina</taxon>
        <taxon>Cypridoidea</taxon>
        <taxon>Cyprididae</taxon>
        <taxon>Notodromas</taxon>
    </lineage>
</organism>
<dbReference type="EMBL" id="CAJPEX010000063">
    <property type="protein sequence ID" value="CAG0912934.1"/>
    <property type="molecule type" value="Genomic_DNA"/>
</dbReference>
<dbReference type="AlphaFoldDB" id="A0A7R9BEW5"/>
<accession>A0A7R9BEW5</accession>
<proteinExistence type="predicted"/>
<protein>
    <recommendedName>
        <fullName evidence="2">MBD domain-containing protein</fullName>
    </recommendedName>
</protein>
<dbReference type="GO" id="GO:0003677">
    <property type="term" value="F:DNA binding"/>
    <property type="evidence" value="ECO:0007669"/>
    <property type="project" value="InterPro"/>
</dbReference>
<dbReference type="Gene3D" id="3.30.890.10">
    <property type="entry name" value="Methyl-cpg-binding Protein 2, Chain A"/>
    <property type="match status" value="3"/>
</dbReference>
<feature type="region of interest" description="Disordered" evidence="1">
    <location>
        <begin position="105"/>
        <end position="133"/>
    </location>
</feature>
<dbReference type="OrthoDB" id="10072024at2759"/>
<sequence>MELFDGDKYVCDFSELPPKLRSKFCRNGIQKRGGVWKALLEEDCDDKSGNCTTTPEPVGNGVKIIPSASQQPFHILKECDAKSESQVSQRSLPLSSVFKDVDVENTSRPVKRKKRSDFGEKKKSKRVSSISEKVNPVVVPEKPKTRKRYLNKKPGRGKCPEVFRTNCGLPEGWTKVVCQSRLPSSVYSHWAYLIAPDGSEIRKKLQLDEFFRLHPEVGVEKVALNFVLPRPTTEIPSTLENGHSSERGTSRSISPESSSKNGAGTLCGKRSGNCAPNDVVIPKIENPVTLQVPSEIPVKQVPSPKHVSKAKKSSKSSQKVVESVVSSKLGLRRSKKVTLDVLQSPEQAPIARIRRSARLSANSYKDSSPRKRDENQVDTSETLPDVNACVVKVENVSSDSEDEAYEYDDDLLSEDSADAEVDSSEEVLQRSVVSKSCDNLPDGWERLEIRKRLSNETTKVDLGYLTPDGSRLWTSRRLQEYLKHHNLPECPKLSKLFEKKKSPATASETIESLGHKEIARCSDNLPKGWTKVVFRIGHGPNTGHLRVCFETPENNRLWTMCEVMKYYRRRGIEQFNRDPFKFKAGEKIVEGIKGPKPYKIISETSEGLPKGWKMVTYKFPNGKNVLRYYVCPEGKKLWNPTRLWNYVTEKKLDPSLFPFSSQFLRKMKKKSTSSDGEETNQSTAGTIFYSGKTKYVEVGRTDEDTPKGWTKVLLKRCVETGPRICRPCFLSPDGKLIWNKNHMSVYLRKNPNLSLKMDMFQFTRML</sequence>
<dbReference type="PROSITE" id="PS50982">
    <property type="entry name" value="MBD"/>
    <property type="match status" value="4"/>
</dbReference>
<dbReference type="Pfam" id="PF01429">
    <property type="entry name" value="MBD"/>
    <property type="match status" value="1"/>
</dbReference>
<evidence type="ECO:0000313" key="4">
    <source>
        <dbReference type="Proteomes" id="UP000678499"/>
    </source>
</evidence>
<feature type="region of interest" description="Disordered" evidence="1">
    <location>
        <begin position="353"/>
        <end position="383"/>
    </location>
</feature>
<feature type="domain" description="MBD" evidence="2">
    <location>
        <begin position="515"/>
        <end position="587"/>
    </location>
</feature>
<feature type="domain" description="MBD" evidence="2">
    <location>
        <begin position="430"/>
        <end position="502"/>
    </location>
</feature>
<feature type="compositionally biased region" description="Low complexity" evidence="1">
    <location>
        <begin position="315"/>
        <end position="325"/>
    </location>
</feature>
<evidence type="ECO:0000259" key="2">
    <source>
        <dbReference type="PROSITE" id="PS50982"/>
    </source>
</evidence>
<dbReference type="Proteomes" id="UP000678499">
    <property type="component" value="Unassembled WGS sequence"/>
</dbReference>
<name>A0A7R9BEW5_9CRUS</name>
<feature type="compositionally biased region" description="Polar residues" evidence="1">
    <location>
        <begin position="250"/>
        <end position="262"/>
    </location>
</feature>
<feature type="domain" description="MBD" evidence="2">
    <location>
        <begin position="695"/>
        <end position="766"/>
    </location>
</feature>
<reference evidence="3" key="1">
    <citation type="submission" date="2020-11" db="EMBL/GenBank/DDBJ databases">
        <authorList>
            <person name="Tran Van P."/>
        </authorList>
    </citation>
    <scope>NUCLEOTIDE SEQUENCE</scope>
</reference>
<dbReference type="SUPFAM" id="SSF54171">
    <property type="entry name" value="DNA-binding domain"/>
    <property type="match status" value="5"/>
</dbReference>
<dbReference type="EMBL" id="OA882100">
    <property type="protein sequence ID" value="CAD7272782.1"/>
    <property type="molecule type" value="Genomic_DNA"/>
</dbReference>
<feature type="region of interest" description="Disordered" evidence="1">
    <location>
        <begin position="295"/>
        <end position="325"/>
    </location>
</feature>
<feature type="domain" description="MBD" evidence="2">
    <location>
        <begin position="598"/>
        <end position="664"/>
    </location>
</feature>
<evidence type="ECO:0000256" key="1">
    <source>
        <dbReference type="SAM" id="MobiDB-lite"/>
    </source>
</evidence>
<dbReference type="InterPro" id="IPR016177">
    <property type="entry name" value="DNA-bd_dom_sf"/>
</dbReference>
<gene>
    <name evidence="3" type="ORF">NMOB1V02_LOCUS704</name>
</gene>